<evidence type="ECO:0000313" key="3">
    <source>
        <dbReference type="EMBL" id="MFF5297054.1"/>
    </source>
</evidence>
<proteinExistence type="predicted"/>
<comment type="caution">
    <text evidence="3">The sequence shown here is derived from an EMBL/GenBank/DDBJ whole genome shotgun (WGS) entry which is preliminary data.</text>
</comment>
<evidence type="ECO:0000256" key="1">
    <source>
        <dbReference type="SAM" id="Phobius"/>
    </source>
</evidence>
<reference evidence="3 4" key="1">
    <citation type="submission" date="2024-10" db="EMBL/GenBank/DDBJ databases">
        <title>The Natural Products Discovery Center: Release of the First 8490 Sequenced Strains for Exploring Actinobacteria Biosynthetic Diversity.</title>
        <authorList>
            <person name="Kalkreuter E."/>
            <person name="Kautsar S.A."/>
            <person name="Yang D."/>
            <person name="Bader C.D."/>
            <person name="Teijaro C.N."/>
            <person name="Fluegel L."/>
            <person name="Davis C.M."/>
            <person name="Simpson J.R."/>
            <person name="Lauterbach L."/>
            <person name="Steele A.D."/>
            <person name="Gui C."/>
            <person name="Meng S."/>
            <person name="Li G."/>
            <person name="Viehrig K."/>
            <person name="Ye F."/>
            <person name="Su P."/>
            <person name="Kiefer A.F."/>
            <person name="Nichols A."/>
            <person name="Cepeda A.J."/>
            <person name="Yan W."/>
            <person name="Fan B."/>
            <person name="Jiang Y."/>
            <person name="Adhikari A."/>
            <person name="Zheng C.-J."/>
            <person name="Schuster L."/>
            <person name="Cowan T.M."/>
            <person name="Smanski M.J."/>
            <person name="Chevrette M.G."/>
            <person name="De Carvalho L.P.S."/>
            <person name="Shen B."/>
        </authorList>
    </citation>
    <scope>NUCLEOTIDE SEQUENCE [LARGE SCALE GENOMIC DNA]</scope>
    <source>
        <strain evidence="3 4">NPDC000087</strain>
    </source>
</reference>
<protein>
    <submittedName>
        <fullName evidence="3">DJ-1/PfpI family protein</fullName>
    </submittedName>
</protein>
<accession>A0ABW6WUW4</accession>
<dbReference type="InterPro" id="IPR002818">
    <property type="entry name" value="DJ-1/PfpI"/>
</dbReference>
<keyword evidence="4" id="KW-1185">Reference proteome</keyword>
<dbReference type="PANTHER" id="PTHR43130:SF3">
    <property type="entry name" value="HTH-TYPE TRANSCRIPTIONAL REGULATOR RV1931C"/>
    <property type="match status" value="1"/>
</dbReference>
<dbReference type="Gene3D" id="3.40.50.880">
    <property type="match status" value="2"/>
</dbReference>
<sequence>MTTTLVSTPTRPAAGNRRRHWRRFGWVLLPALTPILVTAAFAALTLPVAAGQVYEAPAPATDARSAVTVDPAKPTAVIVLGPQGTNVADSLPPFEVLAATGRFNVLLAATTPGPSPLAGGVDVVPHTTFEQLATLVPGGPDVVIVPQLKGDPARMKPVLDWLRQVHAGPRPPLMVSVCVGARQLAEAGILDRRPATSHWLGMIGLRRDFAGVRWRDDVTYVDDGDVITSAGVLFGIDATLRVVERLTDQQTAAAAADAIHWDHYSPGRPARIDPPHLRPADAPAFLSAAYRWDRPSTGVLLTEGIGETEVAAALRPYTELSYLDHSTTVTMDGRPVRTAHGLALVPHGSVTAPERHVDRLLVPGHTAEQVDAMPLPDGLDATVLQPDREAFAFDGSLQDIARTTDVATARWVAKSMQYPTAGLTLDGHAWPWGLTARAVVIALAPLLILIAGRRLWLRRRTLQQRIQ</sequence>
<dbReference type="InterPro" id="IPR052158">
    <property type="entry name" value="INH-QAR"/>
</dbReference>
<feature type="transmembrane region" description="Helical" evidence="1">
    <location>
        <begin position="26"/>
        <end position="50"/>
    </location>
</feature>
<dbReference type="Pfam" id="PF01965">
    <property type="entry name" value="DJ-1_PfpI"/>
    <property type="match status" value="1"/>
</dbReference>
<evidence type="ECO:0000313" key="4">
    <source>
        <dbReference type="Proteomes" id="UP001602245"/>
    </source>
</evidence>
<gene>
    <name evidence="3" type="ORF">ACFY35_47125</name>
</gene>
<dbReference type="Proteomes" id="UP001602245">
    <property type="component" value="Unassembled WGS sequence"/>
</dbReference>
<evidence type="ECO:0000259" key="2">
    <source>
        <dbReference type="Pfam" id="PF01965"/>
    </source>
</evidence>
<dbReference type="SUPFAM" id="SSF52317">
    <property type="entry name" value="Class I glutamine amidotransferase-like"/>
    <property type="match status" value="1"/>
</dbReference>
<keyword evidence="1" id="KW-0812">Transmembrane</keyword>
<keyword evidence="1" id="KW-1133">Transmembrane helix</keyword>
<feature type="transmembrane region" description="Helical" evidence="1">
    <location>
        <begin position="429"/>
        <end position="451"/>
    </location>
</feature>
<dbReference type="EMBL" id="JBIAZU010000010">
    <property type="protein sequence ID" value="MFF5297054.1"/>
    <property type="molecule type" value="Genomic_DNA"/>
</dbReference>
<keyword evidence="1" id="KW-0472">Membrane</keyword>
<organism evidence="3 4">
    <name type="scientific">Paractinoplanes globisporus</name>
    <dbReference type="NCBI Taxonomy" id="113565"/>
    <lineage>
        <taxon>Bacteria</taxon>
        <taxon>Bacillati</taxon>
        <taxon>Actinomycetota</taxon>
        <taxon>Actinomycetes</taxon>
        <taxon>Micromonosporales</taxon>
        <taxon>Micromonosporaceae</taxon>
        <taxon>Paractinoplanes</taxon>
    </lineage>
</organism>
<dbReference type="InterPro" id="IPR029062">
    <property type="entry name" value="Class_I_gatase-like"/>
</dbReference>
<dbReference type="RefSeq" id="WP_084699264.1">
    <property type="nucleotide sequence ID" value="NZ_JBIAZU010000010.1"/>
</dbReference>
<feature type="domain" description="DJ-1/PfpI" evidence="2">
    <location>
        <begin position="78"/>
        <end position="244"/>
    </location>
</feature>
<name>A0ABW6WUW4_9ACTN</name>
<dbReference type="PANTHER" id="PTHR43130">
    <property type="entry name" value="ARAC-FAMILY TRANSCRIPTIONAL REGULATOR"/>
    <property type="match status" value="1"/>
</dbReference>